<dbReference type="PANTHER" id="PTHR31927">
    <property type="entry name" value="FI07246P-RELATED-RELATED"/>
    <property type="match status" value="1"/>
</dbReference>
<evidence type="ECO:0000313" key="5">
    <source>
        <dbReference type="Proteomes" id="UP000606786"/>
    </source>
</evidence>
<evidence type="ECO:0000313" key="4">
    <source>
        <dbReference type="EMBL" id="CAD6994885.1"/>
    </source>
</evidence>
<evidence type="ECO:0000256" key="2">
    <source>
        <dbReference type="SAM" id="SignalP"/>
    </source>
</evidence>
<keyword evidence="1" id="KW-0472">Membrane</keyword>
<organism evidence="4 5">
    <name type="scientific">Ceratitis capitata</name>
    <name type="common">Mediterranean fruit fly</name>
    <name type="synonym">Tephritis capitata</name>
    <dbReference type="NCBI Taxonomy" id="7213"/>
    <lineage>
        <taxon>Eukaryota</taxon>
        <taxon>Metazoa</taxon>
        <taxon>Ecdysozoa</taxon>
        <taxon>Arthropoda</taxon>
        <taxon>Hexapoda</taxon>
        <taxon>Insecta</taxon>
        <taxon>Pterygota</taxon>
        <taxon>Neoptera</taxon>
        <taxon>Endopterygota</taxon>
        <taxon>Diptera</taxon>
        <taxon>Brachycera</taxon>
        <taxon>Muscomorpha</taxon>
        <taxon>Tephritoidea</taxon>
        <taxon>Tephritidae</taxon>
        <taxon>Ceratitis</taxon>
        <taxon>Ceratitis</taxon>
    </lineage>
</organism>
<dbReference type="Proteomes" id="UP000606786">
    <property type="component" value="Unassembled WGS sequence"/>
</dbReference>
<feature type="domain" description="DUF243" evidence="3">
    <location>
        <begin position="74"/>
        <end position="175"/>
    </location>
</feature>
<dbReference type="GO" id="GO:0062129">
    <property type="term" value="C:chitin-based extracellular matrix"/>
    <property type="evidence" value="ECO:0007669"/>
    <property type="project" value="TreeGrafter"/>
</dbReference>
<protein>
    <submittedName>
        <fullName evidence="4">(Mediterranean fruit fly) hypothetical protein</fullName>
    </submittedName>
</protein>
<feature type="non-terminal residue" evidence="4">
    <location>
        <position position="246"/>
    </location>
</feature>
<gene>
    <name evidence="4" type="ORF">CCAP1982_LOCUS3620</name>
</gene>
<dbReference type="SMART" id="SM00690">
    <property type="entry name" value="DM5"/>
    <property type="match status" value="1"/>
</dbReference>
<comment type="caution">
    <text evidence="4">The sequence shown here is derived from an EMBL/GenBank/DDBJ whole genome shotgun (WGS) entry which is preliminary data.</text>
</comment>
<dbReference type="OrthoDB" id="8007215at2759"/>
<feature type="signal peptide" evidence="2">
    <location>
        <begin position="1"/>
        <end position="15"/>
    </location>
</feature>
<dbReference type="EMBL" id="CAJHJT010000001">
    <property type="protein sequence ID" value="CAD6994885.1"/>
    <property type="molecule type" value="Genomic_DNA"/>
</dbReference>
<dbReference type="GO" id="GO:0008010">
    <property type="term" value="F:structural constituent of chitin-based larval cuticle"/>
    <property type="evidence" value="ECO:0007669"/>
    <property type="project" value="TreeGrafter"/>
</dbReference>
<proteinExistence type="predicted"/>
<dbReference type="PANTHER" id="PTHR31927:SF2">
    <property type="entry name" value="FI07246P-RELATED"/>
    <property type="match status" value="1"/>
</dbReference>
<evidence type="ECO:0000259" key="3">
    <source>
        <dbReference type="SMART" id="SM00690"/>
    </source>
</evidence>
<reference evidence="4" key="1">
    <citation type="submission" date="2020-11" db="EMBL/GenBank/DDBJ databases">
        <authorList>
            <person name="Whitehead M."/>
        </authorList>
    </citation>
    <scope>NUCLEOTIDE SEQUENCE</scope>
    <source>
        <strain evidence="4">EGII</strain>
    </source>
</reference>
<feature type="transmembrane region" description="Helical" evidence="1">
    <location>
        <begin position="219"/>
        <end position="238"/>
    </location>
</feature>
<accession>A0A811UBT0</accession>
<feature type="chain" id="PRO_5032927101" evidence="2">
    <location>
        <begin position="16"/>
        <end position="246"/>
    </location>
</feature>
<sequence length="246" mass="26761">MRAFIVLCLFAVACADKLGYNYRPVGHSDSGLSFAPGGGSGGNSGFGGFGGNGGLSGVDDAETRVSPSYSAPAAEFDKEFYTYTADEDDFIEPAGSDQLANSLKKNLRVVFIKGPEGNGLENAAINLARHAAEQRTAVYVLQKQADLGDLANKLQAQHDIQSHKPDVHFVKYRTSEDAANAQQAIQSQYDQLGGNSQSQDGEWLQFTTLLHKLLDKHHVWSALLAVHICHPLLFGFNVKRIPKRRR</sequence>
<dbReference type="InterPro" id="IPR004145">
    <property type="entry name" value="DUF243"/>
</dbReference>
<evidence type="ECO:0000256" key="1">
    <source>
        <dbReference type="SAM" id="Phobius"/>
    </source>
</evidence>
<dbReference type="AlphaFoldDB" id="A0A811UBT0"/>
<dbReference type="GO" id="GO:0040003">
    <property type="term" value="P:chitin-based cuticle development"/>
    <property type="evidence" value="ECO:0007669"/>
    <property type="project" value="TreeGrafter"/>
</dbReference>
<keyword evidence="1" id="KW-0812">Transmembrane</keyword>
<keyword evidence="2" id="KW-0732">Signal</keyword>
<keyword evidence="1" id="KW-1133">Transmembrane helix</keyword>
<name>A0A811UBT0_CERCA</name>
<dbReference type="Pfam" id="PF03103">
    <property type="entry name" value="DUF243"/>
    <property type="match status" value="1"/>
</dbReference>
<keyword evidence="5" id="KW-1185">Reference proteome</keyword>